<dbReference type="PANTHER" id="PTHR22870">
    <property type="entry name" value="REGULATOR OF CHROMOSOME CONDENSATION"/>
    <property type="match status" value="1"/>
</dbReference>
<gene>
    <name evidence="4" type="ORF">rosag_20010</name>
</gene>
<dbReference type="InterPro" id="IPR003343">
    <property type="entry name" value="Big_2"/>
</dbReference>
<accession>A0AA37QEV2</accession>
<dbReference type="InterPro" id="IPR008964">
    <property type="entry name" value="Invasin/intimin_cell_adhesion"/>
</dbReference>
<sequence>MLRRPLLPTLAAAALALTACGGSDAPTGTVTPAPAPPPVVSTVASVVVTTALDTLEAYDAVQLRATVRDAQGNALTDRAVRWTSSNPAVATVDAATGVLTGVDRGTVTVTATSEGTSGTASRVVVIRYRSMTAGSMHACDIASGGIVWCWGLNGREGRLGGSTLGETVQSSAPVRLPGEQRYVQISSYSATTCGVTREADVYCWGYNGWGMLGNGTSAPHSYTPVLVSGGLKFRQVSVGSDFVCALTTAGKVHCWGDNGDDNFGTTTPRYSTTPVPGAQGMTFASLTAGSDYACGLTDAGAAFCWGWSGVGNLGDGARPTMGNTSIATPNAVVGGHAFRSLSASSSVTCGVTTAGQGLCWGRGASNRLGTGSTGEFSVPGVVLGGHAFRSIAVGYGATCGIATDASLWCWGSGELGQLGQVVPGTAAQPVRVGGGVTASEVSPANVAGGFGSFTCAVAADRLTSWCWGRNDVGQLGNGTTTAATASNATPSVVVGQKPLP</sequence>
<evidence type="ECO:0000313" key="4">
    <source>
        <dbReference type="EMBL" id="GLC25488.1"/>
    </source>
</evidence>
<dbReference type="SUPFAM" id="SSF49373">
    <property type="entry name" value="Invasin/intimin cell-adhesion fragments"/>
    <property type="match status" value="1"/>
</dbReference>
<dbReference type="PROSITE" id="PS50012">
    <property type="entry name" value="RCC1_3"/>
    <property type="match status" value="2"/>
</dbReference>
<dbReference type="Pfam" id="PF02368">
    <property type="entry name" value="Big_2"/>
    <property type="match status" value="1"/>
</dbReference>
<dbReference type="PANTHER" id="PTHR22870:SF408">
    <property type="entry name" value="OS09G0560450 PROTEIN"/>
    <property type="match status" value="1"/>
</dbReference>
<dbReference type="PROSITE" id="PS51257">
    <property type="entry name" value="PROKAR_LIPOPROTEIN"/>
    <property type="match status" value="1"/>
</dbReference>
<comment type="caution">
    <text evidence="4">The sequence shown here is derived from an EMBL/GenBank/DDBJ whole genome shotgun (WGS) entry which is preliminary data.</text>
</comment>
<evidence type="ECO:0000259" key="3">
    <source>
        <dbReference type="SMART" id="SM00635"/>
    </source>
</evidence>
<dbReference type="Pfam" id="PF13540">
    <property type="entry name" value="RCC1_2"/>
    <property type="match status" value="3"/>
</dbReference>
<dbReference type="Gene3D" id="2.60.40.1080">
    <property type="match status" value="1"/>
</dbReference>
<dbReference type="EMBL" id="BRXS01000003">
    <property type="protein sequence ID" value="GLC25488.1"/>
    <property type="molecule type" value="Genomic_DNA"/>
</dbReference>
<evidence type="ECO:0000256" key="2">
    <source>
        <dbReference type="SAM" id="SignalP"/>
    </source>
</evidence>
<feature type="chain" id="PRO_5041397843" description="BIG2 domain-containing protein" evidence="2">
    <location>
        <begin position="26"/>
        <end position="500"/>
    </location>
</feature>
<evidence type="ECO:0000313" key="5">
    <source>
        <dbReference type="Proteomes" id="UP001161325"/>
    </source>
</evidence>
<dbReference type="Proteomes" id="UP001161325">
    <property type="component" value="Unassembled WGS sequence"/>
</dbReference>
<dbReference type="SMART" id="SM00635">
    <property type="entry name" value="BID_2"/>
    <property type="match status" value="1"/>
</dbReference>
<proteinExistence type="predicted"/>
<evidence type="ECO:0000256" key="1">
    <source>
        <dbReference type="ARBA" id="ARBA00022737"/>
    </source>
</evidence>
<reference evidence="4" key="1">
    <citation type="submission" date="2022-08" db="EMBL/GenBank/DDBJ databases">
        <title>Draft genome sequencing of Roseisolibacter agri AW1220.</title>
        <authorList>
            <person name="Tobiishi Y."/>
            <person name="Tonouchi A."/>
        </authorList>
    </citation>
    <scope>NUCLEOTIDE SEQUENCE</scope>
    <source>
        <strain evidence="4">AW1220</strain>
    </source>
</reference>
<organism evidence="4 5">
    <name type="scientific">Roseisolibacter agri</name>
    <dbReference type="NCBI Taxonomy" id="2014610"/>
    <lineage>
        <taxon>Bacteria</taxon>
        <taxon>Pseudomonadati</taxon>
        <taxon>Gemmatimonadota</taxon>
        <taxon>Gemmatimonadia</taxon>
        <taxon>Gemmatimonadales</taxon>
        <taxon>Gemmatimonadaceae</taxon>
        <taxon>Roseisolibacter</taxon>
    </lineage>
</organism>
<dbReference type="InterPro" id="IPR009091">
    <property type="entry name" value="RCC1/BLIP-II"/>
</dbReference>
<dbReference type="InterPro" id="IPR051210">
    <property type="entry name" value="Ub_ligase/GEF_domain"/>
</dbReference>
<feature type="signal peptide" evidence="2">
    <location>
        <begin position="1"/>
        <end position="25"/>
    </location>
</feature>
<feature type="domain" description="BIG2" evidence="3">
    <location>
        <begin position="42"/>
        <end position="123"/>
    </location>
</feature>
<keyword evidence="2" id="KW-0732">Signal</keyword>
<keyword evidence="5" id="KW-1185">Reference proteome</keyword>
<dbReference type="PRINTS" id="PR00633">
    <property type="entry name" value="RCCNDNSATION"/>
</dbReference>
<dbReference type="Gene3D" id="2.130.10.30">
    <property type="entry name" value="Regulator of chromosome condensation 1/beta-lactamase-inhibitor protein II"/>
    <property type="match status" value="2"/>
</dbReference>
<protein>
    <recommendedName>
        <fullName evidence="3">BIG2 domain-containing protein</fullName>
    </recommendedName>
</protein>
<dbReference type="SUPFAM" id="SSF50985">
    <property type="entry name" value="RCC1/BLIP-II"/>
    <property type="match status" value="2"/>
</dbReference>
<dbReference type="RefSeq" id="WP_284349944.1">
    <property type="nucleotide sequence ID" value="NZ_BRXS01000003.1"/>
</dbReference>
<dbReference type="InterPro" id="IPR000408">
    <property type="entry name" value="Reg_chr_condens"/>
</dbReference>
<name>A0AA37QEV2_9BACT</name>
<keyword evidence="1" id="KW-0677">Repeat</keyword>
<dbReference type="AlphaFoldDB" id="A0AA37QEV2"/>